<accession>A0ABR0K584</accession>
<dbReference type="Pfam" id="PF25053">
    <property type="entry name" value="DUF7791"/>
    <property type="match status" value="1"/>
</dbReference>
<keyword evidence="1" id="KW-0677">Repeat</keyword>
<comment type="caution">
    <text evidence="3">The sequence shown here is derived from an EMBL/GenBank/DDBJ whole genome shotgun (WGS) entry which is preliminary data.</text>
</comment>
<dbReference type="EMBL" id="JAVRRG010000104">
    <property type="protein sequence ID" value="KAK5085131.1"/>
    <property type="molecule type" value="Genomic_DNA"/>
</dbReference>
<gene>
    <name evidence="3" type="ORF">LTR24_007202</name>
</gene>
<dbReference type="InterPro" id="IPR007111">
    <property type="entry name" value="NACHT_NTPase"/>
</dbReference>
<dbReference type="Proteomes" id="UP001345013">
    <property type="component" value="Unassembled WGS sequence"/>
</dbReference>
<dbReference type="SUPFAM" id="SSF52540">
    <property type="entry name" value="P-loop containing nucleoside triphosphate hydrolases"/>
    <property type="match status" value="1"/>
</dbReference>
<proteinExistence type="predicted"/>
<sequence>MNARLNSIAESHTETFEWLFKDVGIDAGGDSLDASQSVAYGLDVKWDNFAEWLKSGEELYLIEGKAGSGKSTLMKFIYNHQKLAGDVLQRAYKGLLATLSFQIIEHVEDSTVELALEGKVAGSKRSLVDWSESALEDLLFSLLSVLQTSSLVLIDGLHEFDQDDRPSRLVALLKKLTSYPGVKLCTSSRPTTWLDWQLSSAKGLKLQDLTRSDILKYAEDVLQEEVGFYVSDLENDGVQGLVYDIQDKAEGVFLWVKYALHSIAEGISGMDDLQALKARLLELPKGMYELYEHTWRRHENYNNRHREEAALCFYCACLSPLSSFEFAVMMDPVLLQHYRDNATPIDENLVTKTCAQMEQKLKIRTAGLLVCERSNPMDKSGARVSYLHRTVHDFLYETQQGRTIVALSNQTMQNMFQSRIYALVALFVQGHLQLNFQHMEQMCKSITH</sequence>
<protein>
    <recommendedName>
        <fullName evidence="2">NACHT domain-containing protein</fullName>
    </recommendedName>
</protein>
<dbReference type="InterPro" id="IPR056884">
    <property type="entry name" value="NPHP3-like_N"/>
</dbReference>
<feature type="domain" description="NACHT" evidence="2">
    <location>
        <begin position="58"/>
        <end position="190"/>
    </location>
</feature>
<evidence type="ECO:0000313" key="4">
    <source>
        <dbReference type="Proteomes" id="UP001345013"/>
    </source>
</evidence>
<evidence type="ECO:0000313" key="3">
    <source>
        <dbReference type="EMBL" id="KAK5085131.1"/>
    </source>
</evidence>
<dbReference type="Gene3D" id="3.40.50.300">
    <property type="entry name" value="P-loop containing nucleotide triphosphate hydrolases"/>
    <property type="match status" value="1"/>
</dbReference>
<dbReference type="InterPro" id="IPR027417">
    <property type="entry name" value="P-loop_NTPase"/>
</dbReference>
<evidence type="ECO:0000259" key="2">
    <source>
        <dbReference type="PROSITE" id="PS50837"/>
    </source>
</evidence>
<dbReference type="Pfam" id="PF24883">
    <property type="entry name" value="NPHP3_N"/>
    <property type="match status" value="1"/>
</dbReference>
<dbReference type="PANTHER" id="PTHR10039:SF5">
    <property type="entry name" value="NACHT DOMAIN-CONTAINING PROTEIN"/>
    <property type="match status" value="1"/>
</dbReference>
<dbReference type="PROSITE" id="PS50837">
    <property type="entry name" value="NACHT"/>
    <property type="match status" value="1"/>
</dbReference>
<keyword evidence="4" id="KW-1185">Reference proteome</keyword>
<reference evidence="3 4" key="1">
    <citation type="submission" date="2023-08" db="EMBL/GenBank/DDBJ databases">
        <title>Black Yeasts Isolated from many extreme environments.</title>
        <authorList>
            <person name="Coleine C."/>
            <person name="Stajich J.E."/>
            <person name="Selbmann L."/>
        </authorList>
    </citation>
    <scope>NUCLEOTIDE SEQUENCE [LARGE SCALE GENOMIC DNA]</scope>
    <source>
        <strain evidence="3 4">CCFEE 5885</strain>
    </source>
</reference>
<evidence type="ECO:0000256" key="1">
    <source>
        <dbReference type="ARBA" id="ARBA00022737"/>
    </source>
</evidence>
<organism evidence="3 4">
    <name type="scientific">Lithohypha guttulata</name>
    <dbReference type="NCBI Taxonomy" id="1690604"/>
    <lineage>
        <taxon>Eukaryota</taxon>
        <taxon>Fungi</taxon>
        <taxon>Dikarya</taxon>
        <taxon>Ascomycota</taxon>
        <taxon>Pezizomycotina</taxon>
        <taxon>Eurotiomycetes</taxon>
        <taxon>Chaetothyriomycetidae</taxon>
        <taxon>Chaetothyriales</taxon>
        <taxon>Trichomeriaceae</taxon>
        <taxon>Lithohypha</taxon>
    </lineage>
</organism>
<dbReference type="PANTHER" id="PTHR10039">
    <property type="entry name" value="AMELOGENIN"/>
    <property type="match status" value="1"/>
</dbReference>
<name>A0ABR0K584_9EURO</name>
<dbReference type="InterPro" id="IPR056693">
    <property type="entry name" value="DUF7791"/>
</dbReference>